<name>A0ABV6RTY0_9GAMM</name>
<dbReference type="InterPro" id="IPR051122">
    <property type="entry name" value="SDR_DHRS6-like"/>
</dbReference>
<dbReference type="PANTHER" id="PTHR43477:SF1">
    <property type="entry name" value="DIHYDROANTICAPSIN 7-DEHYDROGENASE"/>
    <property type="match status" value="1"/>
</dbReference>
<sequence length="211" mass="21881">MTDRVVVVTGATGSAGRAVCERLEREGFTVAAVGRDATRLDGVAAASRHVCDLTDLEAVGALRVAVRGEHGHVDGLVHLVGGWRGGSDPEGWDWLEPQLVTSLRYATLAFHDDLAASDAGRLAMVGSISASSPTWGNANYSALKAAAEAWVAAVASGWRRGGTAAAVTFVVKSLGDDATPVDAVAEAVARLWDRPAAEINGSRIPLLPTED</sequence>
<dbReference type="InterPro" id="IPR002347">
    <property type="entry name" value="SDR_fam"/>
</dbReference>
<evidence type="ECO:0000256" key="1">
    <source>
        <dbReference type="ARBA" id="ARBA00006484"/>
    </source>
</evidence>
<dbReference type="Pfam" id="PF00106">
    <property type="entry name" value="adh_short"/>
    <property type="match status" value="1"/>
</dbReference>
<keyword evidence="2 3" id="KW-0560">Oxidoreductase</keyword>
<dbReference type="InterPro" id="IPR036291">
    <property type="entry name" value="NAD(P)-bd_dom_sf"/>
</dbReference>
<evidence type="ECO:0000313" key="3">
    <source>
        <dbReference type="EMBL" id="MFC0680430.1"/>
    </source>
</evidence>
<dbReference type="Gene3D" id="3.40.50.720">
    <property type="entry name" value="NAD(P)-binding Rossmann-like Domain"/>
    <property type="match status" value="1"/>
</dbReference>
<protein>
    <submittedName>
        <fullName evidence="3">SDR family oxidoreductase</fullName>
        <ecNumber evidence="3">1.-.-.-</ecNumber>
    </submittedName>
</protein>
<dbReference type="RefSeq" id="WP_386672153.1">
    <property type="nucleotide sequence ID" value="NZ_JBHLTG010000005.1"/>
</dbReference>
<dbReference type="PANTHER" id="PTHR43477">
    <property type="entry name" value="DIHYDROANTICAPSIN 7-DEHYDROGENASE"/>
    <property type="match status" value="1"/>
</dbReference>
<dbReference type="EMBL" id="JBHLTG010000005">
    <property type="protein sequence ID" value="MFC0680430.1"/>
    <property type="molecule type" value="Genomic_DNA"/>
</dbReference>
<proteinExistence type="inferred from homology"/>
<dbReference type="PRINTS" id="PR00081">
    <property type="entry name" value="GDHRDH"/>
</dbReference>
<dbReference type="CDD" id="cd05233">
    <property type="entry name" value="SDR_c"/>
    <property type="match status" value="1"/>
</dbReference>
<accession>A0ABV6RTY0</accession>
<reference evidence="3 4" key="1">
    <citation type="submission" date="2024-09" db="EMBL/GenBank/DDBJ databases">
        <authorList>
            <person name="Sun Q."/>
            <person name="Mori K."/>
        </authorList>
    </citation>
    <scope>NUCLEOTIDE SEQUENCE [LARGE SCALE GENOMIC DNA]</scope>
    <source>
        <strain evidence="3 4">KCTC 23076</strain>
    </source>
</reference>
<dbReference type="Proteomes" id="UP001589896">
    <property type="component" value="Unassembled WGS sequence"/>
</dbReference>
<dbReference type="GO" id="GO:0016491">
    <property type="term" value="F:oxidoreductase activity"/>
    <property type="evidence" value="ECO:0007669"/>
    <property type="project" value="UniProtKB-KW"/>
</dbReference>
<comment type="caution">
    <text evidence="3">The sequence shown here is derived from an EMBL/GenBank/DDBJ whole genome shotgun (WGS) entry which is preliminary data.</text>
</comment>
<evidence type="ECO:0000313" key="4">
    <source>
        <dbReference type="Proteomes" id="UP001589896"/>
    </source>
</evidence>
<dbReference type="SUPFAM" id="SSF51735">
    <property type="entry name" value="NAD(P)-binding Rossmann-fold domains"/>
    <property type="match status" value="1"/>
</dbReference>
<comment type="similarity">
    <text evidence="1">Belongs to the short-chain dehydrogenases/reductases (SDR) family.</text>
</comment>
<keyword evidence="4" id="KW-1185">Reference proteome</keyword>
<dbReference type="EC" id="1.-.-.-" evidence="3"/>
<organism evidence="3 4">
    <name type="scientific">Lysobacter korlensis</name>
    <dbReference type="NCBI Taxonomy" id="553636"/>
    <lineage>
        <taxon>Bacteria</taxon>
        <taxon>Pseudomonadati</taxon>
        <taxon>Pseudomonadota</taxon>
        <taxon>Gammaproteobacteria</taxon>
        <taxon>Lysobacterales</taxon>
        <taxon>Lysobacteraceae</taxon>
        <taxon>Lysobacter</taxon>
    </lineage>
</organism>
<gene>
    <name evidence="3" type="ORF">ACFFGH_21575</name>
</gene>
<evidence type="ECO:0000256" key="2">
    <source>
        <dbReference type="ARBA" id="ARBA00023002"/>
    </source>
</evidence>